<dbReference type="PANTHER" id="PTHR21261">
    <property type="entry name" value="BEAT PROTEIN"/>
    <property type="match status" value="1"/>
</dbReference>
<sequence length="148" mass="16716">MEGEELYYIKHFLNGIEFYRFVHYIKENPVALYSVSGIYVDKGKSSFGHVFLYTTDLESEGNYSCEVSSEAPLFDIKKSSNSFLQVNVPPKDNPIITGIRFQYATGENITGTCTSARSKPPSILKWYINDREVIDISSCVSFSIGIIK</sequence>
<dbReference type="PANTHER" id="PTHR21261:SF15">
    <property type="entry name" value="BEATEN PATH IIIA, ISOFORM D-RELATED"/>
    <property type="match status" value="1"/>
</dbReference>
<dbReference type="Gene3D" id="2.60.40.10">
    <property type="entry name" value="Immunoglobulins"/>
    <property type="match status" value="1"/>
</dbReference>
<name>A0ABM1TMT0_LIMPO</name>
<dbReference type="InterPro" id="IPR013162">
    <property type="entry name" value="CD80_C2-set"/>
</dbReference>
<evidence type="ECO:0000313" key="3">
    <source>
        <dbReference type="Proteomes" id="UP000694941"/>
    </source>
</evidence>
<protein>
    <submittedName>
        <fullName evidence="4">Cell adhesion molecule 2-like</fullName>
    </submittedName>
</protein>
<proteinExistence type="predicted"/>
<dbReference type="Pfam" id="PF08205">
    <property type="entry name" value="C2-set_2"/>
    <property type="match status" value="1"/>
</dbReference>
<dbReference type="Proteomes" id="UP000694941">
    <property type="component" value="Unplaced"/>
</dbReference>
<organism evidence="3 4">
    <name type="scientific">Limulus polyphemus</name>
    <name type="common">Atlantic horseshoe crab</name>
    <dbReference type="NCBI Taxonomy" id="6850"/>
    <lineage>
        <taxon>Eukaryota</taxon>
        <taxon>Metazoa</taxon>
        <taxon>Ecdysozoa</taxon>
        <taxon>Arthropoda</taxon>
        <taxon>Chelicerata</taxon>
        <taxon>Merostomata</taxon>
        <taxon>Xiphosura</taxon>
        <taxon>Limulidae</taxon>
        <taxon>Limulus</taxon>
    </lineage>
</organism>
<dbReference type="GeneID" id="106472951"/>
<feature type="domain" description="CD80-like immunoglobulin C2-set" evidence="2">
    <location>
        <begin position="106"/>
        <end position="138"/>
    </location>
</feature>
<dbReference type="RefSeq" id="XP_022257186.1">
    <property type="nucleotide sequence ID" value="XM_022401478.1"/>
</dbReference>
<evidence type="ECO:0000259" key="2">
    <source>
        <dbReference type="Pfam" id="PF08205"/>
    </source>
</evidence>
<dbReference type="InterPro" id="IPR013783">
    <property type="entry name" value="Ig-like_fold"/>
</dbReference>
<keyword evidence="1" id="KW-1015">Disulfide bond</keyword>
<accession>A0ABM1TMT0</accession>
<reference evidence="4" key="1">
    <citation type="submission" date="2025-08" db="UniProtKB">
        <authorList>
            <consortium name="RefSeq"/>
        </authorList>
    </citation>
    <scope>IDENTIFICATION</scope>
    <source>
        <tissue evidence="4">Muscle</tissue>
    </source>
</reference>
<evidence type="ECO:0000313" key="4">
    <source>
        <dbReference type="RefSeq" id="XP_022257186.1"/>
    </source>
</evidence>
<evidence type="ECO:0000256" key="1">
    <source>
        <dbReference type="ARBA" id="ARBA00023157"/>
    </source>
</evidence>
<keyword evidence="3" id="KW-1185">Reference proteome</keyword>
<gene>
    <name evidence="4" type="primary">LOC106472951</name>
</gene>